<reference evidence="3" key="1">
    <citation type="submission" date="2016-10" db="EMBL/GenBank/DDBJ databases">
        <authorList>
            <person name="Varghese N."/>
            <person name="Submissions S."/>
        </authorList>
    </citation>
    <scope>NUCLEOTIDE SEQUENCE [LARGE SCALE GENOMIC DNA]</scope>
    <source>
        <strain evidence="3">DSM 24536</strain>
    </source>
</reference>
<evidence type="ECO:0000313" key="3">
    <source>
        <dbReference type="Proteomes" id="UP000199226"/>
    </source>
</evidence>
<dbReference type="OrthoDB" id="1120859at2"/>
<keyword evidence="3" id="KW-1185">Reference proteome</keyword>
<gene>
    <name evidence="2" type="ORF">SAMN05421813_12323</name>
</gene>
<organism evidence="2 3">
    <name type="scientific">Daejeonella rubra</name>
    <dbReference type="NCBI Taxonomy" id="990371"/>
    <lineage>
        <taxon>Bacteria</taxon>
        <taxon>Pseudomonadati</taxon>
        <taxon>Bacteroidota</taxon>
        <taxon>Sphingobacteriia</taxon>
        <taxon>Sphingobacteriales</taxon>
        <taxon>Sphingobacteriaceae</taxon>
        <taxon>Daejeonella</taxon>
    </lineage>
</organism>
<keyword evidence="2" id="KW-0503">Monooxygenase</keyword>
<feature type="domain" description="ABM" evidence="1">
    <location>
        <begin position="2"/>
        <end position="91"/>
    </location>
</feature>
<dbReference type="GO" id="GO:0004497">
    <property type="term" value="F:monooxygenase activity"/>
    <property type="evidence" value="ECO:0007669"/>
    <property type="project" value="UniProtKB-KW"/>
</dbReference>
<evidence type="ECO:0000313" key="2">
    <source>
        <dbReference type="EMBL" id="SDM77913.1"/>
    </source>
</evidence>
<keyword evidence="2" id="KW-0560">Oxidoreductase</keyword>
<protein>
    <submittedName>
        <fullName evidence="2">Quinol monooxygenase YgiN</fullName>
    </submittedName>
</protein>
<dbReference type="Proteomes" id="UP000199226">
    <property type="component" value="Unassembled WGS sequence"/>
</dbReference>
<dbReference type="PROSITE" id="PS51725">
    <property type="entry name" value="ABM"/>
    <property type="match status" value="1"/>
</dbReference>
<proteinExistence type="predicted"/>
<dbReference type="InterPro" id="IPR011008">
    <property type="entry name" value="Dimeric_a/b-barrel"/>
</dbReference>
<dbReference type="RefSeq" id="WP_090705879.1">
    <property type="nucleotide sequence ID" value="NZ_FNHH01000023.1"/>
</dbReference>
<dbReference type="STRING" id="990371.SAMN05421813_12323"/>
<dbReference type="Gene3D" id="3.30.70.100">
    <property type="match status" value="1"/>
</dbReference>
<accession>A0A1G9W0L8</accession>
<dbReference type="EMBL" id="FNHH01000023">
    <property type="protein sequence ID" value="SDM77913.1"/>
    <property type="molecule type" value="Genomic_DNA"/>
</dbReference>
<dbReference type="InterPro" id="IPR007138">
    <property type="entry name" value="ABM_dom"/>
</dbReference>
<dbReference type="SUPFAM" id="SSF54909">
    <property type="entry name" value="Dimeric alpha+beta barrel"/>
    <property type="match status" value="1"/>
</dbReference>
<dbReference type="AlphaFoldDB" id="A0A1G9W0L8"/>
<dbReference type="Pfam" id="PF03992">
    <property type="entry name" value="ABM"/>
    <property type="match status" value="1"/>
</dbReference>
<sequence length="97" mass="11564">MITRIVKMTFLPGNIEGFKEIFYESQKLIRAFDGCIRLELMKDISNECIFFTISHWENEESLNTYRDSYLFKNTWSKVKPLFSERALAWSLSPDQQK</sequence>
<evidence type="ECO:0000259" key="1">
    <source>
        <dbReference type="PROSITE" id="PS51725"/>
    </source>
</evidence>
<name>A0A1G9W0L8_9SPHI</name>